<organism evidence="1 2">
    <name type="scientific">Cohnella lupini</name>
    <dbReference type="NCBI Taxonomy" id="1294267"/>
    <lineage>
        <taxon>Bacteria</taxon>
        <taxon>Bacillati</taxon>
        <taxon>Bacillota</taxon>
        <taxon>Bacilli</taxon>
        <taxon>Bacillales</taxon>
        <taxon>Paenibacillaceae</taxon>
        <taxon>Cohnella</taxon>
    </lineage>
</organism>
<dbReference type="AlphaFoldDB" id="A0A3D9I4S3"/>
<dbReference type="RefSeq" id="WP_115994226.1">
    <property type="nucleotide sequence ID" value="NZ_QRDY01000012.1"/>
</dbReference>
<evidence type="ECO:0000313" key="1">
    <source>
        <dbReference type="EMBL" id="RED56744.1"/>
    </source>
</evidence>
<dbReference type="InterPro" id="IPR009665">
    <property type="entry name" value="YyaC"/>
</dbReference>
<protein>
    <submittedName>
        <fullName evidence="1">Putative sporulation protein YyaC</fullName>
    </submittedName>
</protein>
<dbReference type="Proteomes" id="UP000256869">
    <property type="component" value="Unassembled WGS sequence"/>
</dbReference>
<dbReference type="NCBIfam" id="TIGR02841">
    <property type="entry name" value="spore_YyaC"/>
    <property type="match status" value="1"/>
</dbReference>
<comment type="caution">
    <text evidence="1">The sequence shown here is derived from an EMBL/GenBank/DDBJ whole genome shotgun (WGS) entry which is preliminary data.</text>
</comment>
<sequence length="171" mass="18160">MFDRNVQAAVRVDANGLISFMRDIASAHAKEDLTFLCIGTDRSTGDCLGPWVGTLLEERGFSRVIGTLREPCDADKLPGIVPKLADMGTIIAVDACLGRPENVGAYLVRQGPLVPAQSVNGGFGAIGAYSIAAVVNATSLKPYWTLQSTSLYSVMAMAKEIADAIVVQWQA</sequence>
<dbReference type="OrthoDB" id="9815953at2"/>
<gene>
    <name evidence="1" type="ORF">DFP95_11235</name>
</gene>
<proteinExistence type="predicted"/>
<dbReference type="EMBL" id="QRDY01000012">
    <property type="protein sequence ID" value="RED56744.1"/>
    <property type="molecule type" value="Genomic_DNA"/>
</dbReference>
<evidence type="ECO:0000313" key="2">
    <source>
        <dbReference type="Proteomes" id="UP000256869"/>
    </source>
</evidence>
<dbReference type="InterPro" id="IPR023430">
    <property type="entry name" value="Pept_HybD-like_dom_sf"/>
</dbReference>
<keyword evidence="2" id="KW-1185">Reference proteome</keyword>
<reference evidence="1 2" key="1">
    <citation type="submission" date="2018-07" db="EMBL/GenBank/DDBJ databases">
        <title>Genomic Encyclopedia of Type Strains, Phase III (KMG-III): the genomes of soil and plant-associated and newly described type strains.</title>
        <authorList>
            <person name="Whitman W."/>
        </authorList>
    </citation>
    <scope>NUCLEOTIDE SEQUENCE [LARGE SCALE GENOMIC DNA]</scope>
    <source>
        <strain evidence="1 2">CECT 8236</strain>
    </source>
</reference>
<name>A0A3D9I4S3_9BACL</name>
<accession>A0A3D9I4S3</accession>
<dbReference type="SUPFAM" id="SSF53163">
    <property type="entry name" value="HybD-like"/>
    <property type="match status" value="1"/>
</dbReference>
<dbReference type="Pfam" id="PF06866">
    <property type="entry name" value="DUF1256"/>
    <property type="match status" value="1"/>
</dbReference>